<gene>
    <name evidence="1" type="ORF">PGRAT_20505</name>
</gene>
<dbReference type="AlphaFoldDB" id="A0A089ME37"/>
<dbReference type="Proteomes" id="UP000029500">
    <property type="component" value="Chromosome"/>
</dbReference>
<evidence type="ECO:0000313" key="1">
    <source>
        <dbReference type="EMBL" id="AIQ69743.1"/>
    </source>
</evidence>
<evidence type="ECO:0000313" key="2">
    <source>
        <dbReference type="Proteomes" id="UP000029500"/>
    </source>
</evidence>
<dbReference type="HOGENOM" id="CLU_1711428_0_0_9"/>
<protein>
    <submittedName>
        <fullName evidence="1">Uncharacterized protein</fullName>
    </submittedName>
</protein>
<accession>A0A089ME37</accession>
<organism evidence="1 2">
    <name type="scientific">Paenibacillus graminis</name>
    <dbReference type="NCBI Taxonomy" id="189425"/>
    <lineage>
        <taxon>Bacteria</taxon>
        <taxon>Bacillati</taxon>
        <taxon>Bacillota</taxon>
        <taxon>Bacilli</taxon>
        <taxon>Bacillales</taxon>
        <taxon>Paenibacillaceae</taxon>
        <taxon>Paenibacillus</taxon>
    </lineage>
</organism>
<sequence>MFTDGFAALLRAYASEAAIQSIAFRYRFSEKWKDKGYCATYTFLYLRKKKAKQYDEADKKRRHNSPSPFLVWRWPGWLSFESGQQQTCPNPTGTIPNLKLILCQGRIGQYIEQQQRVGPESGSPQKGAYGLAVCRPGRCGFSPQPEPKQLIGR</sequence>
<dbReference type="KEGG" id="pgm:PGRAT_20505"/>
<keyword evidence="2" id="KW-1185">Reference proteome</keyword>
<name>A0A089ME37_9BACL</name>
<reference evidence="1 2" key="1">
    <citation type="submission" date="2014-08" db="EMBL/GenBank/DDBJ databases">
        <title>Comparative genomics of the Paenibacillus odorifer group.</title>
        <authorList>
            <person name="den Bakker H.C."/>
            <person name="Tsai Y.-C."/>
            <person name="Martin N."/>
            <person name="Korlach J."/>
            <person name="Wiedmann M."/>
        </authorList>
    </citation>
    <scope>NUCLEOTIDE SEQUENCE [LARGE SCALE GENOMIC DNA]</scope>
    <source>
        <strain evidence="1 2">DSM 15220</strain>
    </source>
</reference>
<proteinExistence type="predicted"/>
<dbReference type="EMBL" id="CP009287">
    <property type="protein sequence ID" value="AIQ69743.1"/>
    <property type="molecule type" value="Genomic_DNA"/>
</dbReference>